<gene>
    <name evidence="1" type="ORF">SBAD_LOCUS356</name>
</gene>
<organism evidence="3">
    <name type="scientific">Soboliphyme baturini</name>
    <dbReference type="NCBI Taxonomy" id="241478"/>
    <lineage>
        <taxon>Eukaryota</taxon>
        <taxon>Metazoa</taxon>
        <taxon>Ecdysozoa</taxon>
        <taxon>Nematoda</taxon>
        <taxon>Enoplea</taxon>
        <taxon>Dorylaimia</taxon>
        <taxon>Dioctophymatida</taxon>
        <taxon>Dioctophymatoidea</taxon>
        <taxon>Soboliphymatidae</taxon>
        <taxon>Soboliphyme</taxon>
    </lineage>
</organism>
<dbReference type="AlphaFoldDB" id="A0A183I9R2"/>
<evidence type="ECO:0000313" key="1">
    <source>
        <dbReference type="EMBL" id="VDO82741.1"/>
    </source>
</evidence>
<name>A0A183I9R2_9BILA</name>
<keyword evidence="2" id="KW-1185">Reference proteome</keyword>
<dbReference type="Proteomes" id="UP000270296">
    <property type="component" value="Unassembled WGS sequence"/>
</dbReference>
<evidence type="ECO:0000313" key="2">
    <source>
        <dbReference type="Proteomes" id="UP000270296"/>
    </source>
</evidence>
<accession>A0A183I9R2</accession>
<evidence type="ECO:0000313" key="3">
    <source>
        <dbReference type="WBParaSite" id="SBAD_0000037401-mRNA-1"/>
    </source>
</evidence>
<reference evidence="3" key="1">
    <citation type="submission" date="2016-06" db="UniProtKB">
        <authorList>
            <consortium name="WormBaseParasite"/>
        </authorList>
    </citation>
    <scope>IDENTIFICATION</scope>
</reference>
<dbReference type="WBParaSite" id="SBAD_0000037401-mRNA-1">
    <property type="protein sequence ID" value="SBAD_0000037401-mRNA-1"/>
    <property type="gene ID" value="SBAD_0000037401"/>
</dbReference>
<protein>
    <submittedName>
        <fullName evidence="1 3">Uncharacterized protein</fullName>
    </submittedName>
</protein>
<reference evidence="1 2" key="2">
    <citation type="submission" date="2018-11" db="EMBL/GenBank/DDBJ databases">
        <authorList>
            <consortium name="Pathogen Informatics"/>
        </authorList>
    </citation>
    <scope>NUCLEOTIDE SEQUENCE [LARGE SCALE GENOMIC DNA]</scope>
</reference>
<dbReference type="EMBL" id="UZAM01000807">
    <property type="protein sequence ID" value="VDO82741.1"/>
    <property type="molecule type" value="Genomic_DNA"/>
</dbReference>
<sequence length="78" mass="9494">MDNPLFAQNRKEFHGIIVEVVKTVFFNRTVPLVRFYSDMSIKIAHEYEGLRIRHFIWSTFHFLKEVFMFWLKTGRVDL</sequence>
<proteinExistence type="predicted"/>